<dbReference type="Proteomes" id="UP000004473">
    <property type="component" value="Unassembled WGS sequence"/>
</dbReference>
<reference evidence="1 2" key="1">
    <citation type="submission" date="2012-04" db="EMBL/GenBank/DDBJ databases">
        <authorList>
            <person name="Harkins D.M."/>
            <person name="Madupu R."/>
            <person name="Durkin A.S."/>
            <person name="Torralba M."/>
            <person name="Methe B."/>
            <person name="Sutton G.G."/>
            <person name="Nelson K.E."/>
        </authorList>
    </citation>
    <scope>NUCLEOTIDE SEQUENCE [LARGE SCALE GENOMIC DNA]</scope>
    <source>
        <strain evidence="1 2">VK64</strain>
    </source>
</reference>
<comment type="caution">
    <text evidence="1">The sequence shown here is derived from an EMBL/GenBank/DDBJ whole genome shotgun (WGS) entry which is preliminary data.</text>
</comment>
<dbReference type="EMBL" id="AJMT01000070">
    <property type="protein sequence ID" value="EIG29420.1"/>
    <property type="molecule type" value="Genomic_DNA"/>
</dbReference>
<dbReference type="AlphaFoldDB" id="I2NUA9"/>
<evidence type="ECO:0000313" key="1">
    <source>
        <dbReference type="EMBL" id="EIG29420.1"/>
    </source>
</evidence>
<dbReference type="PATRIC" id="fig|1095748.3.peg.967"/>
<protein>
    <submittedName>
        <fullName evidence="1">Uncharacterized protein</fullName>
    </submittedName>
</protein>
<sequence length="40" mass="4575">MANANIAGSLSNFIGYLRCRKMILFVQECGNFYRFQAEVV</sequence>
<evidence type="ECO:0000313" key="2">
    <source>
        <dbReference type="Proteomes" id="UP000004473"/>
    </source>
</evidence>
<accession>I2NUA9</accession>
<gene>
    <name evidence="1" type="ORF">HMPREF1051_1830</name>
</gene>
<proteinExistence type="predicted"/>
<name>I2NUA9_NEISI</name>
<organism evidence="1 2">
    <name type="scientific">Neisseria sicca VK64</name>
    <dbReference type="NCBI Taxonomy" id="1095748"/>
    <lineage>
        <taxon>Bacteria</taxon>
        <taxon>Pseudomonadati</taxon>
        <taxon>Pseudomonadota</taxon>
        <taxon>Betaproteobacteria</taxon>
        <taxon>Neisseriales</taxon>
        <taxon>Neisseriaceae</taxon>
        <taxon>Neisseria</taxon>
    </lineage>
</organism>